<accession>Q855X3</accession>
<evidence type="ECO:0000313" key="2">
    <source>
        <dbReference type="EMBL" id="AAN02153.1"/>
    </source>
</evidence>
<dbReference type="RefSeq" id="NP_818637.1">
    <property type="nucleotide sequence ID" value="NC_004689.1"/>
</dbReference>
<feature type="region of interest" description="Disordered" evidence="1">
    <location>
        <begin position="1"/>
        <end position="32"/>
    </location>
</feature>
<feature type="region of interest" description="Disordered" evidence="1">
    <location>
        <begin position="122"/>
        <end position="174"/>
    </location>
</feature>
<feature type="compositionally biased region" description="Polar residues" evidence="1">
    <location>
        <begin position="152"/>
        <end position="161"/>
    </location>
</feature>
<protein>
    <submittedName>
        <fullName evidence="2">Uncharacterized protein</fullName>
    </submittedName>
</protein>
<organism evidence="2 3">
    <name type="scientific">Mycobacterium phage Barnyard</name>
    <dbReference type="NCBI Taxonomy" id="205880"/>
    <lineage>
        <taxon>Viruses</taxon>
        <taxon>Duplodnaviria</taxon>
        <taxon>Heunggongvirae</taxon>
        <taxon>Uroviricota</taxon>
        <taxon>Caudoviricetes</taxon>
        <taxon>Barnyardvirus</taxon>
        <taxon>Barnyardvirus barnyard</taxon>
    </lineage>
</organism>
<proteinExistence type="predicted"/>
<evidence type="ECO:0000313" key="3">
    <source>
        <dbReference type="Proteomes" id="UP000000731"/>
    </source>
</evidence>
<dbReference type="EMBL" id="AY129339">
    <property type="protein sequence ID" value="AAN02153.1"/>
    <property type="molecule type" value="Genomic_DNA"/>
</dbReference>
<keyword evidence="3" id="KW-1185">Reference proteome</keyword>
<feature type="compositionally biased region" description="Basic and acidic residues" evidence="1">
    <location>
        <begin position="131"/>
        <end position="144"/>
    </location>
</feature>
<dbReference type="Proteomes" id="UP000000731">
    <property type="component" value="Segment"/>
</dbReference>
<evidence type="ECO:0000256" key="1">
    <source>
        <dbReference type="SAM" id="MobiDB-lite"/>
    </source>
</evidence>
<reference evidence="2 3" key="1">
    <citation type="journal article" date="2003" name="Cell">
        <title>Origins of highly mosaic mycobacteriophage genomes.</title>
        <authorList>
            <person name="Pedulla M.L."/>
            <person name="Ford M.E."/>
            <person name="Houtz J.M."/>
            <person name="Karthikeyan T."/>
            <person name="Wadsworth C."/>
            <person name="Lewis J.A."/>
            <person name="Jacobs-Sera D."/>
            <person name="Falbo J."/>
            <person name="Gross J."/>
            <person name="Pannunzio N.R."/>
            <person name="Brucker W."/>
            <person name="Kumar V."/>
            <person name="Kandasamy J."/>
            <person name="Keenan L."/>
            <person name="Bardarov S."/>
            <person name="Kriakov J."/>
            <person name="Lawrence J.G."/>
            <person name="Jacobs W.R. Jr."/>
            <person name="Hendrix R.W."/>
            <person name="Hatfull G.F."/>
        </authorList>
    </citation>
    <scope>NUCLEOTIDE SEQUENCE</scope>
</reference>
<sequence>MGGEQFDPEVFKRVSPEKAHGESDHVESTDVSRTVEAPVGVWTDVRKGQVTAEGCVTRPEWPGLLFDADDPTKVVVWHLKPSVFACARRNIQPEQVVFEEGSGAPWCPTCLHKKKQIIRKSKVKGGRKKKQLLDRLKAQSEAKKPHIKMPQKNVSETSTDSEIVWRESDEKARR</sequence>
<gene>
    <name evidence="2" type="primary">99</name>
    <name evidence="2" type="ORF">PBI_BARNYARD_99</name>
</gene>
<feature type="compositionally biased region" description="Basic and acidic residues" evidence="1">
    <location>
        <begin position="9"/>
        <end position="30"/>
    </location>
</feature>
<dbReference type="KEGG" id="vg:1260242"/>
<feature type="compositionally biased region" description="Basic and acidic residues" evidence="1">
    <location>
        <begin position="163"/>
        <end position="174"/>
    </location>
</feature>
<name>Q855X3_9CAUD</name>